<keyword evidence="1" id="KW-1133">Transmembrane helix</keyword>
<keyword evidence="3" id="KW-1185">Reference proteome</keyword>
<evidence type="ECO:0000313" key="2">
    <source>
        <dbReference type="EMBL" id="GIY84325.1"/>
    </source>
</evidence>
<dbReference type="EMBL" id="BPLQ01014926">
    <property type="protein sequence ID" value="GIY84325.1"/>
    <property type="molecule type" value="Genomic_DNA"/>
</dbReference>
<keyword evidence="1" id="KW-0812">Transmembrane</keyword>
<evidence type="ECO:0000313" key="3">
    <source>
        <dbReference type="Proteomes" id="UP001054837"/>
    </source>
</evidence>
<dbReference type="Proteomes" id="UP001054837">
    <property type="component" value="Unassembled WGS sequence"/>
</dbReference>
<name>A0AAV4WN23_9ARAC</name>
<gene>
    <name evidence="2" type="ORF">CDAR_450571</name>
</gene>
<feature type="transmembrane region" description="Helical" evidence="1">
    <location>
        <begin position="124"/>
        <end position="144"/>
    </location>
</feature>
<accession>A0AAV4WN23</accession>
<comment type="caution">
    <text evidence="2">The sequence shown here is derived from an EMBL/GenBank/DDBJ whole genome shotgun (WGS) entry which is preliminary data.</text>
</comment>
<keyword evidence="1" id="KW-0472">Membrane</keyword>
<sequence>MKHFKQCINVLQKSQVNDGVCTNSNNGDCLQTKLHAIFGEVSLHGDQRPCWGDFYFIIKILGFRGNQQRSLYGVWSNVCMRKPFLWKWMVGLYLIGMTSCLSMSRFRLGNLYYGNCWRDHIDKYTTTAVSIFFSFELTIPFFLLTSHLSTTEFEIASSPTPFRKFRLSSW</sequence>
<protein>
    <submittedName>
        <fullName evidence="2">Uncharacterized protein</fullName>
    </submittedName>
</protein>
<evidence type="ECO:0000256" key="1">
    <source>
        <dbReference type="SAM" id="Phobius"/>
    </source>
</evidence>
<proteinExistence type="predicted"/>
<feature type="transmembrane region" description="Helical" evidence="1">
    <location>
        <begin position="84"/>
        <end position="104"/>
    </location>
</feature>
<organism evidence="2 3">
    <name type="scientific">Caerostris darwini</name>
    <dbReference type="NCBI Taxonomy" id="1538125"/>
    <lineage>
        <taxon>Eukaryota</taxon>
        <taxon>Metazoa</taxon>
        <taxon>Ecdysozoa</taxon>
        <taxon>Arthropoda</taxon>
        <taxon>Chelicerata</taxon>
        <taxon>Arachnida</taxon>
        <taxon>Araneae</taxon>
        <taxon>Araneomorphae</taxon>
        <taxon>Entelegynae</taxon>
        <taxon>Araneoidea</taxon>
        <taxon>Araneidae</taxon>
        <taxon>Caerostris</taxon>
    </lineage>
</organism>
<reference evidence="2 3" key="1">
    <citation type="submission" date="2021-06" db="EMBL/GenBank/DDBJ databases">
        <title>Caerostris darwini draft genome.</title>
        <authorList>
            <person name="Kono N."/>
            <person name="Arakawa K."/>
        </authorList>
    </citation>
    <scope>NUCLEOTIDE SEQUENCE [LARGE SCALE GENOMIC DNA]</scope>
</reference>
<dbReference type="AlphaFoldDB" id="A0AAV4WN23"/>